<dbReference type="eggNOG" id="COG2913">
    <property type="taxonomic scope" value="Bacteria"/>
</dbReference>
<dbReference type="Proteomes" id="UP000028602">
    <property type="component" value="Unassembled WGS sequence"/>
</dbReference>
<evidence type="ECO:0008006" key="4">
    <source>
        <dbReference type="Google" id="ProtNLM"/>
    </source>
</evidence>
<reference evidence="2 3" key="1">
    <citation type="submission" date="2014-05" db="EMBL/GenBank/DDBJ databases">
        <title>ATOL: Assembling a taxonomically balanced genome-scale reconstruction of the evolutionary history of the Enterobacteriaceae.</title>
        <authorList>
            <person name="Plunkett G.III."/>
            <person name="Neeno-Eckwall E.C."/>
            <person name="Glasner J.D."/>
            <person name="Perna N.T."/>
        </authorList>
    </citation>
    <scope>NUCLEOTIDE SEQUENCE [LARGE SCALE GENOMIC DNA]</scope>
    <source>
        <strain evidence="2 3">ATCC 33301</strain>
    </source>
</reference>
<gene>
    <name evidence="2" type="ORF">GTPT_0605</name>
</gene>
<evidence type="ECO:0000256" key="1">
    <source>
        <dbReference type="SAM" id="SignalP"/>
    </source>
</evidence>
<organism evidence="2 3">
    <name type="scientific">Tatumella ptyseos ATCC 33301</name>
    <dbReference type="NCBI Taxonomy" id="1005995"/>
    <lineage>
        <taxon>Bacteria</taxon>
        <taxon>Pseudomonadati</taxon>
        <taxon>Pseudomonadota</taxon>
        <taxon>Gammaproteobacteria</taxon>
        <taxon>Enterobacterales</taxon>
        <taxon>Erwiniaceae</taxon>
        <taxon>Tatumella</taxon>
    </lineage>
</organism>
<dbReference type="PROSITE" id="PS51257">
    <property type="entry name" value="PROKAR_LIPOPROTEIN"/>
    <property type="match status" value="1"/>
</dbReference>
<feature type="chain" id="PRO_5001793559" description="Ribosomal protein S3" evidence="1">
    <location>
        <begin position="24"/>
        <end position="152"/>
    </location>
</feature>
<keyword evidence="1" id="KW-0732">Signal</keyword>
<protein>
    <recommendedName>
        <fullName evidence="4">Ribosomal protein S3</fullName>
    </recommendedName>
</protein>
<dbReference type="EMBL" id="JMPR01000011">
    <property type="protein sequence ID" value="KFD21893.1"/>
    <property type="molecule type" value="Genomic_DNA"/>
</dbReference>
<proteinExistence type="predicted"/>
<comment type="caution">
    <text evidence="2">The sequence shown here is derived from an EMBL/GenBank/DDBJ whole genome shotgun (WGS) entry which is preliminary data.</text>
</comment>
<dbReference type="OrthoDB" id="794286at2"/>
<name>A0A085JN47_9GAMM</name>
<dbReference type="Pfam" id="PF12098">
    <property type="entry name" value="DUF3574"/>
    <property type="match status" value="1"/>
</dbReference>
<dbReference type="RefSeq" id="WP_025902431.1">
    <property type="nucleotide sequence ID" value="NZ_ATMJ01000077.1"/>
</dbReference>
<accession>A0A085JN47</accession>
<keyword evidence="3" id="KW-1185">Reference proteome</keyword>
<dbReference type="AlphaFoldDB" id="A0A085JN47"/>
<evidence type="ECO:0000313" key="3">
    <source>
        <dbReference type="Proteomes" id="UP000028602"/>
    </source>
</evidence>
<feature type="signal peptide" evidence="1">
    <location>
        <begin position="1"/>
        <end position="23"/>
    </location>
</feature>
<evidence type="ECO:0000313" key="2">
    <source>
        <dbReference type="EMBL" id="KFD21893.1"/>
    </source>
</evidence>
<dbReference type="InterPro" id="IPR021957">
    <property type="entry name" value="DUF3574"/>
</dbReference>
<sequence>MKKQMIYSLAMAALLAGCQQAHNVPHPAPLPPTVAPAVVKNTCAHGTVQVQTTLWFGLSRPHGSNITEKAWQAFIDHDVTPRFKDGLSVYNAKGQWLGDDGRLARENSKALMLIHSADKENDQKIEQLRQIYKQRFEQESVMRVDNNVCVDF</sequence>